<name>A0ABU7ET65_9TELE</name>
<evidence type="ECO:0000313" key="3">
    <source>
        <dbReference type="Proteomes" id="UP001352852"/>
    </source>
</evidence>
<reference evidence="2 3" key="1">
    <citation type="submission" date="2021-06" db="EMBL/GenBank/DDBJ databases">
        <authorList>
            <person name="Palmer J.M."/>
        </authorList>
    </citation>
    <scope>NUCLEOTIDE SEQUENCE [LARGE SCALE GENOMIC DNA]</scope>
    <source>
        <strain evidence="2 3">CL_MEX2019</strain>
        <tissue evidence="2">Muscle</tissue>
    </source>
</reference>
<accession>A0ABU7ET65</accession>
<evidence type="ECO:0000313" key="2">
    <source>
        <dbReference type="EMBL" id="MED6290329.1"/>
    </source>
</evidence>
<proteinExistence type="predicted"/>
<sequence length="103" mass="12149">MCPPMPCSQFGPQQSQNVTDSYHDRPKTVPYWKSDSLLFQLPRSQPGPLDFFQLGSWCTLCPIKSNDGWYCYSFWHMCWMSKWSQLSMKEPGFYYKGECNLKI</sequence>
<organism evidence="2 3">
    <name type="scientific">Characodon lateralis</name>
    <dbReference type="NCBI Taxonomy" id="208331"/>
    <lineage>
        <taxon>Eukaryota</taxon>
        <taxon>Metazoa</taxon>
        <taxon>Chordata</taxon>
        <taxon>Craniata</taxon>
        <taxon>Vertebrata</taxon>
        <taxon>Euteleostomi</taxon>
        <taxon>Actinopterygii</taxon>
        <taxon>Neopterygii</taxon>
        <taxon>Teleostei</taxon>
        <taxon>Neoteleostei</taxon>
        <taxon>Acanthomorphata</taxon>
        <taxon>Ovalentaria</taxon>
        <taxon>Atherinomorphae</taxon>
        <taxon>Cyprinodontiformes</taxon>
        <taxon>Goodeidae</taxon>
        <taxon>Characodon</taxon>
    </lineage>
</organism>
<comment type="caution">
    <text evidence="2">The sequence shown here is derived from an EMBL/GenBank/DDBJ whole genome shotgun (WGS) entry which is preliminary data.</text>
</comment>
<dbReference type="EMBL" id="JAHUTJ010066395">
    <property type="protein sequence ID" value="MED6290329.1"/>
    <property type="molecule type" value="Genomic_DNA"/>
</dbReference>
<protein>
    <submittedName>
        <fullName evidence="2">Uncharacterized protein</fullName>
    </submittedName>
</protein>
<keyword evidence="3" id="KW-1185">Reference proteome</keyword>
<dbReference type="Proteomes" id="UP001352852">
    <property type="component" value="Unassembled WGS sequence"/>
</dbReference>
<feature type="region of interest" description="Disordered" evidence="1">
    <location>
        <begin position="1"/>
        <end position="22"/>
    </location>
</feature>
<gene>
    <name evidence="2" type="ORF">CHARACLAT_011969</name>
</gene>
<evidence type="ECO:0000256" key="1">
    <source>
        <dbReference type="SAM" id="MobiDB-lite"/>
    </source>
</evidence>
<feature type="compositionally biased region" description="Polar residues" evidence="1">
    <location>
        <begin position="10"/>
        <end position="20"/>
    </location>
</feature>